<reference evidence="1" key="2">
    <citation type="submission" date="2020-09" db="EMBL/GenBank/DDBJ databases">
        <authorList>
            <person name="Sun Q."/>
            <person name="Zhou Y."/>
        </authorList>
    </citation>
    <scope>NUCLEOTIDE SEQUENCE</scope>
    <source>
        <strain evidence="1">CGMCC 1.15958</strain>
    </source>
</reference>
<proteinExistence type="predicted"/>
<organism evidence="1 2">
    <name type="scientific">Emticicia aquatilis</name>
    <dbReference type="NCBI Taxonomy" id="1537369"/>
    <lineage>
        <taxon>Bacteria</taxon>
        <taxon>Pseudomonadati</taxon>
        <taxon>Bacteroidota</taxon>
        <taxon>Cytophagia</taxon>
        <taxon>Cytophagales</taxon>
        <taxon>Leadbetterellaceae</taxon>
        <taxon>Emticicia</taxon>
    </lineage>
</organism>
<name>A0A917DVS9_9BACT</name>
<sequence length="143" mass="17036">MFQKPYRHSLTTFVFFIINLYVAHSQIVIPAKYRRFGLPSIYQIAEVIDARKDKTNIGLILNEAKKQVDTVQFAEPLEFNLKNTLGYCIPKGENEIKYSLALKVNYVEFNKRKVEDHERFWIFYDIELYVKILITLTQKFMME</sequence>
<keyword evidence="2" id="KW-1185">Reference proteome</keyword>
<comment type="caution">
    <text evidence="1">The sequence shown here is derived from an EMBL/GenBank/DDBJ whole genome shotgun (WGS) entry which is preliminary data.</text>
</comment>
<dbReference type="Proteomes" id="UP000609064">
    <property type="component" value="Unassembled WGS sequence"/>
</dbReference>
<reference evidence="1" key="1">
    <citation type="journal article" date="2014" name="Int. J. Syst. Evol. Microbiol.">
        <title>Complete genome sequence of Corynebacterium casei LMG S-19264T (=DSM 44701T), isolated from a smear-ripened cheese.</title>
        <authorList>
            <consortium name="US DOE Joint Genome Institute (JGI-PGF)"/>
            <person name="Walter F."/>
            <person name="Albersmeier A."/>
            <person name="Kalinowski J."/>
            <person name="Ruckert C."/>
        </authorList>
    </citation>
    <scope>NUCLEOTIDE SEQUENCE</scope>
    <source>
        <strain evidence="1">CGMCC 1.15958</strain>
    </source>
</reference>
<evidence type="ECO:0000313" key="2">
    <source>
        <dbReference type="Proteomes" id="UP000609064"/>
    </source>
</evidence>
<accession>A0A917DVS9</accession>
<dbReference type="AlphaFoldDB" id="A0A917DVS9"/>
<dbReference type="RefSeq" id="WP_188769487.1">
    <property type="nucleotide sequence ID" value="NZ_BMKK01000011.1"/>
</dbReference>
<protein>
    <submittedName>
        <fullName evidence="1">Uncharacterized protein</fullName>
    </submittedName>
</protein>
<evidence type="ECO:0000313" key="1">
    <source>
        <dbReference type="EMBL" id="GGD75272.1"/>
    </source>
</evidence>
<gene>
    <name evidence="1" type="ORF">GCM10011514_44050</name>
</gene>
<dbReference type="EMBL" id="BMKK01000011">
    <property type="protein sequence ID" value="GGD75272.1"/>
    <property type="molecule type" value="Genomic_DNA"/>
</dbReference>